<protein>
    <submittedName>
        <fullName evidence="1">DUF1269 domain-containing protein</fullName>
    </submittedName>
</protein>
<proteinExistence type="predicted"/>
<accession>A0ABU8XRU3</accession>
<evidence type="ECO:0000313" key="1">
    <source>
        <dbReference type="EMBL" id="MEK0083756.1"/>
    </source>
</evidence>
<keyword evidence="2" id="KW-1185">Reference proteome</keyword>
<reference evidence="1 2" key="1">
    <citation type="submission" date="2024-01" db="EMBL/GenBank/DDBJ databases">
        <title>Multi-omics insights into the function and evolution of sodium benzoate biodegradation pathways in Benzoatithermus flavus gen. nov., sp. nov. from hot spring.</title>
        <authorList>
            <person name="Hu C.-J."/>
            <person name="Li W.-J."/>
        </authorList>
    </citation>
    <scope>NUCLEOTIDE SEQUENCE [LARGE SCALE GENOMIC DNA]</scope>
    <source>
        <strain evidence="1 2">SYSU G07066</strain>
    </source>
</reference>
<dbReference type="InterPro" id="IPR009200">
    <property type="entry name" value="DUF1269_membrane"/>
</dbReference>
<organism evidence="1 2">
    <name type="scientific">Benzoatithermus flavus</name>
    <dbReference type="NCBI Taxonomy" id="3108223"/>
    <lineage>
        <taxon>Bacteria</taxon>
        <taxon>Pseudomonadati</taxon>
        <taxon>Pseudomonadota</taxon>
        <taxon>Alphaproteobacteria</taxon>
        <taxon>Geminicoccales</taxon>
        <taxon>Geminicoccaceae</taxon>
        <taxon>Benzoatithermus</taxon>
    </lineage>
</organism>
<dbReference type="RefSeq" id="WP_418159604.1">
    <property type="nucleotide sequence ID" value="NZ_JBBLZC010000010.1"/>
</dbReference>
<evidence type="ECO:0000313" key="2">
    <source>
        <dbReference type="Proteomes" id="UP001375743"/>
    </source>
</evidence>
<sequence length="184" mass="19145">MADLVVVAFDRPDMADQVLHQLTAMSKEQLIELEDACVVIRPPEGEIQLKQMVPLTKMGALSGGSSGALWGALVGLLFLNPLAGAVVGGGIGAATGALAGQLSDYGIDDDFIRRLGSTIKPDSSALFLLIRKVTGDKVLQRLREQGVHGHVLQTSLSNEQEAALKKALSDASTEQAASGAATAI</sequence>
<dbReference type="Pfam" id="PF06897">
    <property type="entry name" value="DUF1269"/>
    <property type="match status" value="1"/>
</dbReference>
<dbReference type="Proteomes" id="UP001375743">
    <property type="component" value="Unassembled WGS sequence"/>
</dbReference>
<name>A0ABU8XRU3_9PROT</name>
<dbReference type="EMBL" id="JBBLZC010000010">
    <property type="protein sequence ID" value="MEK0083756.1"/>
    <property type="molecule type" value="Genomic_DNA"/>
</dbReference>
<gene>
    <name evidence="1" type="ORF">U1T56_11380</name>
</gene>
<comment type="caution">
    <text evidence="1">The sequence shown here is derived from an EMBL/GenBank/DDBJ whole genome shotgun (WGS) entry which is preliminary data.</text>
</comment>